<accession>A0A2K1QJY2</accession>
<gene>
    <name evidence="3" type="ORF">CAC42_727</name>
</gene>
<dbReference type="PANTHER" id="PTHR31811:SF0">
    <property type="entry name" value="TRNA A64-2'-O-RIBOSYLPHOSPHATE TRANSFERASE"/>
    <property type="match status" value="1"/>
</dbReference>
<dbReference type="PANTHER" id="PTHR31811">
    <property type="entry name" value="TRNA A64-2'-O-RIBOSYLPHOSPHATE TRANSFERASE"/>
    <property type="match status" value="1"/>
</dbReference>
<dbReference type="InterPro" id="IPR033421">
    <property type="entry name" value="Rit1_DUSP-like"/>
</dbReference>
<feature type="domain" description="Rit1 DUSP-like" evidence="1">
    <location>
        <begin position="218"/>
        <end position="328"/>
    </location>
</feature>
<evidence type="ECO:0000259" key="2">
    <source>
        <dbReference type="Pfam" id="PF17184"/>
    </source>
</evidence>
<proteinExistence type="predicted"/>
<dbReference type="GO" id="GO:0019988">
    <property type="term" value="P:charged-tRNA amino acid modification"/>
    <property type="evidence" value="ECO:0007669"/>
    <property type="project" value="InterPro"/>
</dbReference>
<protein>
    <submittedName>
        <fullName evidence="3">Diadenosine 5',5'''-P1,P4-tetraphosphate phosphorylase 2</fullName>
    </submittedName>
</protein>
<dbReference type="InParanoid" id="A0A2K1QJY2"/>
<dbReference type="GO" id="GO:0043399">
    <property type="term" value="F:tRNA adenosine(64)-2'-O-ribosylphosphate transferase activity"/>
    <property type="evidence" value="ECO:0007669"/>
    <property type="project" value="InterPro"/>
</dbReference>
<dbReference type="InterPro" id="IPR033449">
    <property type="entry name" value="Rit1_N"/>
</dbReference>
<dbReference type="InterPro" id="IPR007306">
    <property type="entry name" value="Rit1"/>
</dbReference>
<dbReference type="Pfam" id="PF04179">
    <property type="entry name" value="Init_tRNA_PT"/>
    <property type="match status" value="1"/>
</dbReference>
<dbReference type="GO" id="GO:0005737">
    <property type="term" value="C:cytoplasm"/>
    <property type="evidence" value="ECO:0007669"/>
    <property type="project" value="TreeGrafter"/>
</dbReference>
<name>A0A2K1QJY2_9PEZI</name>
<dbReference type="Proteomes" id="UP000243797">
    <property type="component" value="Unassembled WGS sequence"/>
</dbReference>
<dbReference type="Pfam" id="PF17184">
    <property type="entry name" value="Rit1_C"/>
    <property type="match status" value="1"/>
</dbReference>
<dbReference type="EMBL" id="NKHZ01000070">
    <property type="protein sequence ID" value="PNS15468.1"/>
    <property type="molecule type" value="Genomic_DNA"/>
</dbReference>
<dbReference type="STRING" id="2082308.A0A2K1QJY2"/>
<reference evidence="3 4" key="1">
    <citation type="submission" date="2017-06" db="EMBL/GenBank/DDBJ databases">
        <title>Draft genome sequence of a variant of Elsinoe murrayae.</title>
        <authorList>
            <person name="Cheng Q."/>
        </authorList>
    </citation>
    <scope>NUCLEOTIDE SEQUENCE [LARGE SCALE GENOMIC DNA]</scope>
    <source>
        <strain evidence="3 4">CQ-2017a</strain>
    </source>
</reference>
<evidence type="ECO:0000259" key="1">
    <source>
        <dbReference type="Pfam" id="PF04179"/>
    </source>
</evidence>
<comment type="caution">
    <text evidence="3">The sequence shown here is derived from an EMBL/GenBank/DDBJ whole genome shotgun (WGS) entry which is preliminary data.</text>
</comment>
<dbReference type="AlphaFoldDB" id="A0A2K1QJY2"/>
<organism evidence="3 4">
    <name type="scientific">Sphaceloma murrayae</name>
    <dbReference type="NCBI Taxonomy" id="2082308"/>
    <lineage>
        <taxon>Eukaryota</taxon>
        <taxon>Fungi</taxon>
        <taxon>Dikarya</taxon>
        <taxon>Ascomycota</taxon>
        <taxon>Pezizomycotina</taxon>
        <taxon>Dothideomycetes</taxon>
        <taxon>Dothideomycetidae</taxon>
        <taxon>Myriangiales</taxon>
        <taxon>Elsinoaceae</taxon>
        <taxon>Sphaceloma</taxon>
    </lineage>
</organism>
<evidence type="ECO:0000313" key="3">
    <source>
        <dbReference type="EMBL" id="PNS15468.1"/>
    </source>
</evidence>
<evidence type="ECO:0000313" key="4">
    <source>
        <dbReference type="Proteomes" id="UP000243797"/>
    </source>
</evidence>
<keyword evidence="4" id="KW-1185">Reference proteome</keyword>
<dbReference type="OrthoDB" id="45256at2759"/>
<sequence length="330" mass="35934">MPDALSKTVPIWACVWNRLLFPDVDEAQRLSTPQDVVGESEHAQIASRLDDLVADLGALDLDLDRIRKTLRKPLTPVWVTQASDVPMIDDQLAYYPIVLCTASGRDAGNAISGFDYVQGAADDAEAWALGLTATSFWHHRSELLQLSEDELVERIPLITSNGNDEISAVLPTLIKPTTQLYIGTNPCSTDALPTPHAHIACEQPVDNNDTSPKEQGHTFRVPCQPGKLGSRTLRHHLPSLVPFVTKHLASHPTSPILIICPTGKDHSIGVALALLCLFSSPDGTLTSTNDSTRTMNKDFIKKRLSWIMASIPDANPSRATLQSVNAFLLG</sequence>
<feature type="domain" description="Rit1 N-terminal" evidence="2">
    <location>
        <begin position="1"/>
        <end position="156"/>
    </location>
</feature>
<dbReference type="FunCoup" id="A0A2K1QJY2">
    <property type="interactions" value="49"/>
</dbReference>